<dbReference type="Gramene" id="MELO3C032514.2.1">
    <property type="protein sequence ID" value="MELO3C032514.2.1"/>
    <property type="gene ID" value="MELO3C032514.2"/>
</dbReference>
<sequence>MKKNFQFRTTVSNLRFLNLDVYKKGAYGMLGYLVIRRVSYGCYKNTFLTMIVH</sequence>
<evidence type="ECO:0000313" key="1">
    <source>
        <dbReference type="EnsemblPlants" id="MELO3C032514.2.1"/>
    </source>
</evidence>
<reference evidence="1" key="1">
    <citation type="submission" date="2023-03" db="UniProtKB">
        <authorList>
            <consortium name="EnsemblPlants"/>
        </authorList>
    </citation>
    <scope>IDENTIFICATION</scope>
</reference>
<organism evidence="1">
    <name type="scientific">Cucumis melo</name>
    <name type="common">Muskmelon</name>
    <dbReference type="NCBI Taxonomy" id="3656"/>
    <lineage>
        <taxon>Eukaryota</taxon>
        <taxon>Viridiplantae</taxon>
        <taxon>Streptophyta</taxon>
        <taxon>Embryophyta</taxon>
        <taxon>Tracheophyta</taxon>
        <taxon>Spermatophyta</taxon>
        <taxon>Magnoliopsida</taxon>
        <taxon>eudicotyledons</taxon>
        <taxon>Gunneridae</taxon>
        <taxon>Pentapetalae</taxon>
        <taxon>rosids</taxon>
        <taxon>fabids</taxon>
        <taxon>Cucurbitales</taxon>
        <taxon>Cucurbitaceae</taxon>
        <taxon>Benincaseae</taxon>
        <taxon>Cucumis</taxon>
    </lineage>
</organism>
<proteinExistence type="predicted"/>
<dbReference type="AlphaFoldDB" id="A0A9I9EE53"/>
<dbReference type="EnsemblPlants" id="MELO3C032514.2.1">
    <property type="protein sequence ID" value="MELO3C032514.2.1"/>
    <property type="gene ID" value="MELO3C032514.2"/>
</dbReference>
<accession>A0A9I9EE53</accession>
<name>A0A9I9EE53_CUCME</name>
<protein>
    <submittedName>
        <fullName evidence="1">Uncharacterized protein</fullName>
    </submittedName>
</protein>